<evidence type="ECO:0000256" key="25">
    <source>
        <dbReference type="SAM" id="MobiDB-lite"/>
    </source>
</evidence>
<dbReference type="Proteomes" id="UP000494256">
    <property type="component" value="Unassembled WGS sequence"/>
</dbReference>
<feature type="transmembrane region" description="Helical" evidence="26">
    <location>
        <begin position="401"/>
        <end position="423"/>
    </location>
</feature>
<evidence type="ECO:0000256" key="11">
    <source>
        <dbReference type="ARBA" id="ARBA00044884"/>
    </source>
</evidence>
<feature type="compositionally biased region" description="Polar residues" evidence="25">
    <location>
        <begin position="533"/>
        <end position="544"/>
    </location>
</feature>
<comment type="caution">
    <text evidence="28">The sequence shown here is derived from an EMBL/GenBank/DDBJ whole genome shotgun (WGS) entry which is preliminary data.</text>
</comment>
<name>A0A8S0ZE63_ARCPL</name>
<evidence type="ECO:0000256" key="6">
    <source>
        <dbReference type="ARBA" id="ARBA00023136"/>
    </source>
</evidence>
<sequence length="602" mass="67692">MVGFYCFRQTLCQKVVQSNEFKSGSRGVRDGMTPLDSVYFIQFQVATQQMQLCLGKSKHLPASFSPCTYTLTTKDYKRRAQSSKMENSEAGGSSRLTQVPPTSWLHPSNRIHRFLALLLMCFLCFGSYFCYDSPGALADNFKNDSHLNTSQFALLYSIYSWPNVVLCFIGGYLVDRYFGVRLGTVIYMTIVFVGAVLFALGVYINTYWLMILGRFVFGIGGESLQVVVNNYVVLWFKGKELNMVFGLQLSFSRFGSTVNFWVMEPVYKWVANYYSGYEQLGVTLFLASLTCFISLICGVILGWMDYRAEKILGRQDESQSDEPVHLKDIRHFKPVFWLLSVICVSYYLAIFPFIALGKLFFERKFDFLPQAANNVNSMIYLLSAALSPFFGILIDKTGRNMTWVIISIVTTIAAHSIMAFTFFNPYIGVITLGISYSLLASGLWPLVALIVPENQLGTAYGICQAVQNMGLATVLILAGVIVDKYGYLMLEMFFLGCLFVALIAAVLINIMDSANNGVLNMSPAMRESVKTNALTTGTDETTNLLDHEESTDQEEVDSKRIPESSLEDQRSMESRDISAAQSNRIRSRYLAQILPNTNVERQ</sequence>
<comment type="catalytic activity">
    <reaction evidence="13">
        <text>L-alpha-aminoacyl-L-lysine(out) = L-alpha-aminoacyl-L-lysine(in)</text>
        <dbReference type="Rhea" id="RHEA:79383"/>
        <dbReference type="ChEBI" id="CHEBI:229966"/>
    </reaction>
</comment>
<dbReference type="InterPro" id="IPR036259">
    <property type="entry name" value="MFS_trans_sf"/>
</dbReference>
<evidence type="ECO:0000256" key="17">
    <source>
        <dbReference type="ARBA" id="ARBA00044903"/>
    </source>
</evidence>
<feature type="transmembrane region" description="Helical" evidence="26">
    <location>
        <begin position="151"/>
        <end position="173"/>
    </location>
</feature>
<keyword evidence="7" id="KW-0458">Lysosome</keyword>
<dbReference type="PANTHER" id="PTHR23512:SF3">
    <property type="entry name" value="MAJOR FACILITATOR SUPERFAMILY DOMAIN-CONTAINING PROTEIN 1"/>
    <property type="match status" value="1"/>
</dbReference>
<dbReference type="PROSITE" id="PS50850">
    <property type="entry name" value="MFS"/>
    <property type="match status" value="1"/>
</dbReference>
<evidence type="ECO:0000256" key="18">
    <source>
        <dbReference type="ARBA" id="ARBA00044912"/>
    </source>
</evidence>
<gene>
    <name evidence="28" type="ORF">APLA_LOCUS4836</name>
</gene>
<reference evidence="28 29" key="1">
    <citation type="submission" date="2020-04" db="EMBL/GenBank/DDBJ databases">
        <authorList>
            <person name="Wallbank WR R."/>
            <person name="Pardo Diaz C."/>
            <person name="Kozak K."/>
            <person name="Martin S."/>
            <person name="Jiggins C."/>
            <person name="Moest M."/>
            <person name="Warren A I."/>
            <person name="Byers J.R.P. K."/>
            <person name="Montejo-Kovacevich G."/>
            <person name="Yen C E."/>
        </authorList>
    </citation>
    <scope>NUCLEOTIDE SEQUENCE [LARGE SCALE GENOMIC DNA]</scope>
</reference>
<feature type="transmembrane region" description="Helical" evidence="26">
    <location>
        <begin position="458"/>
        <end position="481"/>
    </location>
</feature>
<organism evidence="28 29">
    <name type="scientific">Arctia plantaginis</name>
    <name type="common">Wood tiger moth</name>
    <name type="synonym">Phalaena plantaginis</name>
    <dbReference type="NCBI Taxonomy" id="874455"/>
    <lineage>
        <taxon>Eukaryota</taxon>
        <taxon>Metazoa</taxon>
        <taxon>Ecdysozoa</taxon>
        <taxon>Arthropoda</taxon>
        <taxon>Hexapoda</taxon>
        <taxon>Insecta</taxon>
        <taxon>Pterygota</taxon>
        <taxon>Neoptera</taxon>
        <taxon>Endopterygota</taxon>
        <taxon>Lepidoptera</taxon>
        <taxon>Glossata</taxon>
        <taxon>Ditrysia</taxon>
        <taxon>Noctuoidea</taxon>
        <taxon>Erebidae</taxon>
        <taxon>Arctiinae</taxon>
        <taxon>Arctia</taxon>
    </lineage>
</organism>
<dbReference type="SUPFAM" id="SSF103473">
    <property type="entry name" value="MFS general substrate transporter"/>
    <property type="match status" value="1"/>
</dbReference>
<comment type="catalytic activity">
    <reaction evidence="18">
        <text>L-histidyl-L-alpha-amino acid(out) = L-histidyl-L-alpha-amino acid(in)</text>
        <dbReference type="Rhea" id="RHEA:79379"/>
        <dbReference type="ChEBI" id="CHEBI:229964"/>
    </reaction>
</comment>
<dbReference type="AlphaFoldDB" id="A0A8S0ZE63"/>
<dbReference type="InterPro" id="IPR011701">
    <property type="entry name" value="MFS"/>
</dbReference>
<feature type="transmembrane region" description="Helical" evidence="26">
    <location>
        <begin position="114"/>
        <end position="131"/>
    </location>
</feature>
<feature type="compositionally biased region" description="Basic and acidic residues" evidence="25">
    <location>
        <begin position="545"/>
        <end position="576"/>
    </location>
</feature>
<evidence type="ECO:0000256" key="19">
    <source>
        <dbReference type="ARBA" id="ARBA00044919"/>
    </source>
</evidence>
<evidence type="ECO:0000256" key="23">
    <source>
        <dbReference type="ARBA" id="ARBA00045709"/>
    </source>
</evidence>
<keyword evidence="3" id="KW-0813">Transport</keyword>
<evidence type="ECO:0000256" key="10">
    <source>
        <dbReference type="ARBA" id="ARBA00044881"/>
    </source>
</evidence>
<keyword evidence="5 26" id="KW-1133">Transmembrane helix</keyword>
<evidence type="ECO:0000256" key="7">
    <source>
        <dbReference type="ARBA" id="ARBA00023228"/>
    </source>
</evidence>
<evidence type="ECO:0000256" key="2">
    <source>
        <dbReference type="ARBA" id="ARBA00008335"/>
    </source>
</evidence>
<keyword evidence="4 26" id="KW-0812">Transmembrane</keyword>
<dbReference type="Pfam" id="PF07690">
    <property type="entry name" value="MFS_1"/>
    <property type="match status" value="2"/>
</dbReference>
<evidence type="ECO:0000256" key="12">
    <source>
        <dbReference type="ARBA" id="ARBA00044891"/>
    </source>
</evidence>
<feature type="domain" description="Major facilitator superfamily (MFS) profile" evidence="27">
    <location>
        <begin position="113"/>
        <end position="515"/>
    </location>
</feature>
<comment type="catalytic activity">
    <reaction evidence="11">
        <text>L-alpha-aminoacyl-L-histidine(out) = L-alpha-aminoacyl-L-histidine(in)</text>
        <dbReference type="Rhea" id="RHEA:79375"/>
        <dbReference type="ChEBI" id="CHEBI:229967"/>
    </reaction>
</comment>
<dbReference type="InterPro" id="IPR020846">
    <property type="entry name" value="MFS_dom"/>
</dbReference>
<evidence type="ECO:0000256" key="4">
    <source>
        <dbReference type="ARBA" id="ARBA00022692"/>
    </source>
</evidence>
<feature type="transmembrane region" description="Helical" evidence="26">
    <location>
        <begin position="335"/>
        <end position="357"/>
    </location>
</feature>
<dbReference type="OrthoDB" id="65740at2759"/>
<dbReference type="GO" id="GO:0022857">
    <property type="term" value="F:transmembrane transporter activity"/>
    <property type="evidence" value="ECO:0007669"/>
    <property type="project" value="InterPro"/>
</dbReference>
<comment type="subcellular location">
    <subcellularLocation>
        <location evidence="1">Lysosome membrane</location>
        <topology evidence="1">Multi-pass membrane protein</topology>
    </subcellularLocation>
</comment>
<accession>A0A8S0ZE63</accession>
<evidence type="ECO:0000256" key="5">
    <source>
        <dbReference type="ARBA" id="ARBA00022989"/>
    </source>
</evidence>
<comment type="catalytic activity">
    <reaction evidence="10">
        <text>L-alpha-aminoacyl-L-arginine(out) = L-alpha-aminoacyl-L-arginine(in)</text>
        <dbReference type="Rhea" id="RHEA:79367"/>
        <dbReference type="ChEBI" id="CHEBI:229968"/>
    </reaction>
</comment>
<comment type="subunit">
    <text evidence="24">Homodimer. Interacts with lysosomal protein GLMP (via lumenal domain); the interaction starts while both proteins are still in the endoplasmic reticulum and is required for stabilization of MFSD1 in lysosomes but has no direct effect on its targeting to lysosomes or transporter activity.</text>
</comment>
<evidence type="ECO:0000256" key="24">
    <source>
        <dbReference type="ARBA" id="ARBA00046376"/>
    </source>
</evidence>
<comment type="catalytic activity">
    <reaction evidence="16">
        <text>L-lysyl-L-lysine(out) = L-lysyl-L-lysine(in)</text>
        <dbReference type="Rhea" id="RHEA:79403"/>
        <dbReference type="ChEBI" id="CHEBI:229956"/>
    </reaction>
</comment>
<comment type="catalytic activity">
    <reaction evidence="8">
        <text>L-lysyl-L-alanine(out) = L-lysyl-L-alanine(in)</text>
        <dbReference type="Rhea" id="RHEA:79399"/>
        <dbReference type="ChEBI" id="CHEBI:229954"/>
    </reaction>
</comment>
<comment type="similarity">
    <text evidence="2">Belongs to the major facilitator superfamily.</text>
</comment>
<evidence type="ECO:0000256" key="15">
    <source>
        <dbReference type="ARBA" id="ARBA00044899"/>
    </source>
</evidence>
<evidence type="ECO:0000256" key="9">
    <source>
        <dbReference type="ARBA" id="ARBA00044878"/>
    </source>
</evidence>
<comment type="catalytic activity">
    <reaction evidence="17">
        <text>L-arginyl-glycine(out) = L-arginyl-glycine(in)</text>
        <dbReference type="Rhea" id="RHEA:79391"/>
        <dbReference type="ChEBI" id="CHEBI:229955"/>
    </reaction>
</comment>
<evidence type="ECO:0000256" key="20">
    <source>
        <dbReference type="ARBA" id="ARBA00044924"/>
    </source>
</evidence>
<comment type="catalytic activity">
    <reaction evidence="9">
        <text>L-histidyl-glycine(out) = L-histidyl-glycine(in)</text>
        <dbReference type="Rhea" id="RHEA:79395"/>
        <dbReference type="ChEBI" id="CHEBI:229957"/>
    </reaction>
</comment>
<comment type="catalytic activity">
    <reaction evidence="20">
        <text>L-lysyl-glycine(out) = L-lysyl-glycine(in)</text>
        <dbReference type="Rhea" id="RHEA:79407"/>
        <dbReference type="ChEBI" id="CHEBI:191202"/>
    </reaction>
</comment>
<comment type="catalytic activity">
    <reaction evidence="14">
        <text>L-aspartyl-L-lysine(out) = L-aspartyl-L-lysine(in)</text>
        <dbReference type="Rhea" id="RHEA:79411"/>
        <dbReference type="ChEBI" id="CHEBI:229953"/>
    </reaction>
</comment>
<evidence type="ECO:0000256" key="21">
    <source>
        <dbReference type="ARBA" id="ARBA00044985"/>
    </source>
</evidence>
<evidence type="ECO:0000256" key="22">
    <source>
        <dbReference type="ARBA" id="ARBA00045018"/>
    </source>
</evidence>
<feature type="region of interest" description="Disordered" evidence="25">
    <location>
        <begin position="533"/>
        <end position="580"/>
    </location>
</feature>
<dbReference type="EMBL" id="CADEBD010000288">
    <property type="protein sequence ID" value="CAB3230969.1"/>
    <property type="molecule type" value="Genomic_DNA"/>
</dbReference>
<feature type="transmembrane region" description="Helical" evidence="26">
    <location>
        <begin position="429"/>
        <end position="451"/>
    </location>
</feature>
<evidence type="ECO:0000256" key="3">
    <source>
        <dbReference type="ARBA" id="ARBA00022448"/>
    </source>
</evidence>
<evidence type="ECO:0000256" key="26">
    <source>
        <dbReference type="SAM" id="Phobius"/>
    </source>
</evidence>
<evidence type="ECO:0000256" key="8">
    <source>
        <dbReference type="ARBA" id="ARBA00044876"/>
    </source>
</evidence>
<protein>
    <recommendedName>
        <fullName evidence="21">Lysosomal dipeptide transporter MFSD1</fullName>
    </recommendedName>
    <alternativeName>
        <fullName evidence="22">Major facilitator superfamily domain-containing protein 1</fullName>
    </alternativeName>
</protein>
<evidence type="ECO:0000313" key="28">
    <source>
        <dbReference type="EMBL" id="CAB3230969.1"/>
    </source>
</evidence>
<comment type="function">
    <text evidence="23">Lysosomal dipeptide uniporter that selectively exports lysine, arginine or histidine-containing dipeptides with a net positive charge from the lysosome lumen into the cytosol. Could play a role in a specific type of protein O-glycosylation indirectly regulating macrophages migration and tissue invasion. Also essential for liver homeostasis.</text>
</comment>
<dbReference type="Gene3D" id="1.20.1250.20">
    <property type="entry name" value="MFS general substrate transporter like domains"/>
    <property type="match status" value="2"/>
</dbReference>
<evidence type="ECO:0000313" key="29">
    <source>
        <dbReference type="Proteomes" id="UP000494256"/>
    </source>
</evidence>
<evidence type="ECO:0000256" key="16">
    <source>
        <dbReference type="ARBA" id="ARBA00044900"/>
    </source>
</evidence>
<feature type="transmembrane region" description="Helical" evidence="26">
    <location>
        <begin position="185"/>
        <end position="209"/>
    </location>
</feature>
<dbReference type="CDD" id="cd17340">
    <property type="entry name" value="MFS_MFSD1"/>
    <property type="match status" value="1"/>
</dbReference>
<feature type="transmembrane region" description="Helical" evidence="26">
    <location>
        <begin position="377"/>
        <end position="394"/>
    </location>
</feature>
<dbReference type="InterPro" id="IPR052187">
    <property type="entry name" value="MFSD1"/>
</dbReference>
<proteinExistence type="inferred from homology"/>
<dbReference type="GO" id="GO:0005765">
    <property type="term" value="C:lysosomal membrane"/>
    <property type="evidence" value="ECO:0007669"/>
    <property type="project" value="UniProtKB-SubCell"/>
</dbReference>
<feature type="transmembrane region" description="Helical" evidence="26">
    <location>
        <begin position="282"/>
        <end position="304"/>
    </location>
</feature>
<feature type="transmembrane region" description="Helical" evidence="26">
    <location>
        <begin position="487"/>
        <end position="511"/>
    </location>
</feature>
<comment type="catalytic activity">
    <reaction evidence="19">
        <text>L-alanyl-L-lysine(out) = L-alanyl-L-lysine(in)</text>
        <dbReference type="Rhea" id="RHEA:79415"/>
        <dbReference type="ChEBI" id="CHEBI:192470"/>
    </reaction>
</comment>
<evidence type="ECO:0000256" key="14">
    <source>
        <dbReference type="ARBA" id="ARBA00044898"/>
    </source>
</evidence>
<evidence type="ECO:0000256" key="1">
    <source>
        <dbReference type="ARBA" id="ARBA00004155"/>
    </source>
</evidence>
<comment type="catalytic activity">
    <reaction evidence="12">
        <text>L-lysyl-L-alpha-amino acid(out) = L-lysyl-L-alpha-amino acid(in)</text>
        <dbReference type="Rhea" id="RHEA:79387"/>
        <dbReference type="ChEBI" id="CHEBI:229965"/>
    </reaction>
</comment>
<evidence type="ECO:0000259" key="27">
    <source>
        <dbReference type="PROSITE" id="PS50850"/>
    </source>
</evidence>
<keyword evidence="6 26" id="KW-0472">Membrane</keyword>
<dbReference type="PANTHER" id="PTHR23512">
    <property type="entry name" value="MAJOR FACILITATOR SUPERFAMILY DOMAIN-CONTAINING PROTEIN 1"/>
    <property type="match status" value="1"/>
</dbReference>
<evidence type="ECO:0000256" key="13">
    <source>
        <dbReference type="ARBA" id="ARBA00044893"/>
    </source>
</evidence>
<comment type="catalytic activity">
    <reaction evidence="15">
        <text>L-arginyl-L-alpha-amino acid(out) = L-arginyl-L-alpha-amino acid(in)</text>
        <dbReference type="Rhea" id="RHEA:79371"/>
        <dbReference type="ChEBI" id="CHEBI:84315"/>
    </reaction>
</comment>